<dbReference type="WBParaSite" id="SMRG1_67980.1">
    <property type="protein sequence ID" value="SMRG1_67980.1"/>
    <property type="gene ID" value="SMRG1_67980"/>
</dbReference>
<evidence type="ECO:0000313" key="4">
    <source>
        <dbReference type="WBParaSite" id="SMRG1_67980.1"/>
    </source>
</evidence>
<reference evidence="4" key="1">
    <citation type="submission" date="2023-11" db="UniProtKB">
        <authorList>
            <consortium name="WormBaseParasite"/>
        </authorList>
    </citation>
    <scope>IDENTIFICATION</scope>
</reference>
<keyword evidence="2" id="KW-0812">Transmembrane</keyword>
<proteinExistence type="predicted"/>
<feature type="region of interest" description="Disordered" evidence="1">
    <location>
        <begin position="64"/>
        <end position="96"/>
    </location>
</feature>
<keyword evidence="2" id="KW-1133">Transmembrane helix</keyword>
<dbReference type="Proteomes" id="UP000050790">
    <property type="component" value="Unassembled WGS sequence"/>
</dbReference>
<protein>
    <submittedName>
        <fullName evidence="4">GATA zinc finger domain-containing protein 14-like</fullName>
    </submittedName>
</protein>
<evidence type="ECO:0000256" key="1">
    <source>
        <dbReference type="SAM" id="MobiDB-lite"/>
    </source>
</evidence>
<evidence type="ECO:0000313" key="3">
    <source>
        <dbReference type="Proteomes" id="UP000050790"/>
    </source>
</evidence>
<feature type="transmembrane region" description="Helical" evidence="2">
    <location>
        <begin position="6"/>
        <end position="25"/>
    </location>
</feature>
<accession>A0AA85A937</accession>
<keyword evidence="2" id="KW-0472">Membrane</keyword>
<feature type="region of interest" description="Disordered" evidence="1">
    <location>
        <begin position="118"/>
        <end position="158"/>
    </location>
</feature>
<sequence>MLFTKYYLIGIIIYIALMNSIYTHYNHYYNGLVEHSKRNSYDAINFPLKTIHGRKYDMEDGAGFVPDNYGNHGNHDDDDYDSYDSNNYDDGEAHNYGHVNLADKSMNKLKELKRRKYNEHYKGDEEEQEGEYGSNEPQQEATEAPMRTTSWPNHFFAE</sequence>
<feature type="compositionally biased region" description="Polar residues" evidence="1">
    <location>
        <begin position="137"/>
        <end position="152"/>
    </location>
</feature>
<feature type="compositionally biased region" description="Acidic residues" evidence="1">
    <location>
        <begin position="76"/>
        <end position="90"/>
    </location>
</feature>
<dbReference type="AlphaFoldDB" id="A0AA85A937"/>
<evidence type="ECO:0000256" key="2">
    <source>
        <dbReference type="SAM" id="Phobius"/>
    </source>
</evidence>
<organism evidence="3 4">
    <name type="scientific">Schistosoma margrebowiei</name>
    <dbReference type="NCBI Taxonomy" id="48269"/>
    <lineage>
        <taxon>Eukaryota</taxon>
        <taxon>Metazoa</taxon>
        <taxon>Spiralia</taxon>
        <taxon>Lophotrochozoa</taxon>
        <taxon>Platyhelminthes</taxon>
        <taxon>Trematoda</taxon>
        <taxon>Digenea</taxon>
        <taxon>Strigeidida</taxon>
        <taxon>Schistosomatoidea</taxon>
        <taxon>Schistosomatidae</taxon>
        <taxon>Schistosoma</taxon>
    </lineage>
</organism>
<name>A0AA85A937_9TREM</name>